<sequence>MNEEGLRDERAPLPEITRVRAPNPGPLTLDGTNTYVVRDGDQAWVIDPGPRDAGHLAAVEEAAGLARGVRPAGVLVTHRHDDHIEAAGTLRRRLENRGGTQVPLWAADPAAVPGSRIPPGRLDGDRGTLGHVIHLPGHTADSIALLVVGGRLLVGDTLLGGSSTVIVPPDGSLGDFLQSLRVLRALCMDGRISEILPGHGEAFSSPPAALAAIEQAIEHRLARVEQVRAARARGALTMPRLLREVYGPDLAPELREGAEWNLRAAIEHLSGPE</sequence>
<evidence type="ECO:0000313" key="3">
    <source>
        <dbReference type="Proteomes" id="UP001164305"/>
    </source>
</evidence>
<dbReference type="EMBL" id="CP107020">
    <property type="protein sequence ID" value="UYG17960.1"/>
    <property type="molecule type" value="Genomic_DNA"/>
</dbReference>
<dbReference type="InterPro" id="IPR036388">
    <property type="entry name" value="WH-like_DNA-bd_sf"/>
</dbReference>
<dbReference type="Pfam" id="PF00753">
    <property type="entry name" value="Lactamase_B"/>
    <property type="match status" value="1"/>
</dbReference>
<dbReference type="InterPro" id="IPR050662">
    <property type="entry name" value="Sec-metab_biosynth-thioest"/>
</dbReference>
<dbReference type="PANTHER" id="PTHR23131">
    <property type="entry name" value="ENDORIBONUCLEASE LACTB2"/>
    <property type="match status" value="1"/>
</dbReference>
<gene>
    <name evidence="2" type="ORF">BRM3_05970</name>
</gene>
<dbReference type="Proteomes" id="UP001164305">
    <property type="component" value="Chromosome"/>
</dbReference>
<proteinExistence type="predicted"/>
<evidence type="ECO:0000313" key="2">
    <source>
        <dbReference type="EMBL" id="UYG17960.1"/>
    </source>
</evidence>
<dbReference type="SMART" id="SM00849">
    <property type="entry name" value="Lactamase_B"/>
    <property type="match status" value="1"/>
</dbReference>
<dbReference type="PANTHER" id="PTHR23131:SF0">
    <property type="entry name" value="ENDORIBONUCLEASE LACTB2"/>
    <property type="match status" value="1"/>
</dbReference>
<keyword evidence="3" id="KW-1185">Reference proteome</keyword>
<dbReference type="RefSeq" id="WP_263595166.1">
    <property type="nucleotide sequence ID" value="NZ_CP107020.1"/>
</dbReference>
<dbReference type="InterPro" id="IPR036866">
    <property type="entry name" value="RibonucZ/Hydroxyglut_hydro"/>
</dbReference>
<dbReference type="Gene3D" id="3.60.15.10">
    <property type="entry name" value="Ribonuclease Z/Hydroxyacylglutathione hydrolase-like"/>
    <property type="match status" value="1"/>
</dbReference>
<protein>
    <submittedName>
        <fullName evidence="2">MBL fold metallo-hydrolase</fullName>
    </submittedName>
</protein>
<feature type="domain" description="Metallo-beta-lactamase" evidence="1">
    <location>
        <begin position="31"/>
        <end position="199"/>
    </location>
</feature>
<dbReference type="CDD" id="cd16278">
    <property type="entry name" value="metallo-hydrolase-like_MBL-fold"/>
    <property type="match status" value="1"/>
</dbReference>
<name>A0ABY6G419_9MICO</name>
<reference evidence="2" key="1">
    <citation type="submission" date="2022-10" db="EMBL/GenBank/DDBJ databases">
        <title>Whole-Genome Sequencing of Brachybacterium huguangmaarense BRM-3, Isolated from Betula schmidtii.</title>
        <authorList>
            <person name="Haam D."/>
        </authorList>
    </citation>
    <scope>NUCLEOTIDE SEQUENCE</scope>
    <source>
        <strain evidence="2">BRM-3</strain>
    </source>
</reference>
<evidence type="ECO:0000259" key="1">
    <source>
        <dbReference type="SMART" id="SM00849"/>
    </source>
</evidence>
<organism evidence="2 3">
    <name type="scientific">Brachybacterium huguangmaarense</name>
    <dbReference type="NCBI Taxonomy" id="1652028"/>
    <lineage>
        <taxon>Bacteria</taxon>
        <taxon>Bacillati</taxon>
        <taxon>Actinomycetota</taxon>
        <taxon>Actinomycetes</taxon>
        <taxon>Micrococcales</taxon>
        <taxon>Dermabacteraceae</taxon>
        <taxon>Brachybacterium</taxon>
    </lineage>
</organism>
<dbReference type="InterPro" id="IPR001279">
    <property type="entry name" value="Metallo-B-lactamas"/>
</dbReference>
<dbReference type="SUPFAM" id="SSF56281">
    <property type="entry name" value="Metallo-hydrolase/oxidoreductase"/>
    <property type="match status" value="1"/>
</dbReference>
<accession>A0ABY6G419</accession>
<dbReference type="Gene3D" id="1.10.10.10">
    <property type="entry name" value="Winged helix-like DNA-binding domain superfamily/Winged helix DNA-binding domain"/>
    <property type="match status" value="1"/>
</dbReference>